<evidence type="ECO:0000313" key="1">
    <source>
        <dbReference type="EMBL" id="BBX98908.1"/>
    </source>
</evidence>
<name>A0A7I7NR76_9MYCO</name>
<sequence>MRPFEALIADTVGMLHLRILTPSKMTDGIVYVLAEDRCVSGLAVVKGAAIRPVADLVVADILGAGVNSPRQSHGSA</sequence>
<dbReference type="AlphaFoldDB" id="A0A7I7NR76"/>
<keyword evidence="2" id="KW-1185">Reference proteome</keyword>
<proteinExistence type="predicted"/>
<evidence type="ECO:0000313" key="2">
    <source>
        <dbReference type="Proteomes" id="UP000466396"/>
    </source>
</evidence>
<dbReference type="EMBL" id="AP022581">
    <property type="protein sequence ID" value="BBX98908.1"/>
    <property type="molecule type" value="Genomic_DNA"/>
</dbReference>
<organism evidence="1 2">
    <name type="scientific">Mycobacterium lacus</name>
    <dbReference type="NCBI Taxonomy" id="169765"/>
    <lineage>
        <taxon>Bacteria</taxon>
        <taxon>Bacillati</taxon>
        <taxon>Actinomycetota</taxon>
        <taxon>Actinomycetes</taxon>
        <taxon>Mycobacteriales</taxon>
        <taxon>Mycobacteriaceae</taxon>
        <taxon>Mycobacterium</taxon>
    </lineage>
</organism>
<protein>
    <submittedName>
        <fullName evidence="1">Uncharacterized protein</fullName>
    </submittedName>
</protein>
<dbReference type="Proteomes" id="UP000466396">
    <property type="component" value="Chromosome"/>
</dbReference>
<accession>A0A7I7NR76</accession>
<reference evidence="1 2" key="1">
    <citation type="journal article" date="2019" name="Emerg. Microbes Infect.">
        <title>Comprehensive subspecies identification of 175 nontuberculous mycobacteria species based on 7547 genomic profiles.</title>
        <authorList>
            <person name="Matsumoto Y."/>
            <person name="Kinjo T."/>
            <person name="Motooka D."/>
            <person name="Nabeya D."/>
            <person name="Jung N."/>
            <person name="Uechi K."/>
            <person name="Horii T."/>
            <person name="Iida T."/>
            <person name="Fujita J."/>
            <person name="Nakamura S."/>
        </authorList>
    </citation>
    <scope>NUCLEOTIDE SEQUENCE [LARGE SCALE GENOMIC DNA]</scope>
    <source>
        <strain evidence="1 2">JCM 15657</strain>
    </source>
</reference>
<gene>
    <name evidence="1" type="ORF">MLAC_42020</name>
</gene>
<dbReference type="KEGG" id="mlj:MLAC_42020"/>